<evidence type="ECO:0000313" key="2">
    <source>
        <dbReference type="Proteomes" id="UP000199448"/>
    </source>
</evidence>
<dbReference type="EMBL" id="FNUG01000004">
    <property type="protein sequence ID" value="SEE98570.1"/>
    <property type="molecule type" value="Genomic_DNA"/>
</dbReference>
<proteinExistence type="predicted"/>
<evidence type="ECO:0008006" key="3">
    <source>
        <dbReference type="Google" id="ProtNLM"/>
    </source>
</evidence>
<keyword evidence="2" id="KW-1185">Reference proteome</keyword>
<dbReference type="OrthoDB" id="977218at2"/>
<reference evidence="1 2" key="1">
    <citation type="submission" date="2016-10" db="EMBL/GenBank/DDBJ databases">
        <authorList>
            <person name="de Groot N.N."/>
        </authorList>
    </citation>
    <scope>NUCLEOTIDE SEQUENCE [LARGE SCALE GENOMIC DNA]</scope>
    <source>
        <strain evidence="1 2">DSM 23553</strain>
    </source>
</reference>
<dbReference type="SUPFAM" id="SSF53756">
    <property type="entry name" value="UDP-Glycosyltransferase/glycogen phosphorylase"/>
    <property type="match status" value="1"/>
</dbReference>
<dbReference type="AlphaFoldDB" id="A0A1H5NAU0"/>
<dbReference type="Proteomes" id="UP000199448">
    <property type="component" value="Unassembled WGS sequence"/>
</dbReference>
<accession>A0A1H5NAU0</accession>
<organism evidence="1 2">
    <name type="scientific">Salinimicrobium catena</name>
    <dbReference type="NCBI Taxonomy" id="390640"/>
    <lineage>
        <taxon>Bacteria</taxon>
        <taxon>Pseudomonadati</taxon>
        <taxon>Bacteroidota</taxon>
        <taxon>Flavobacteriia</taxon>
        <taxon>Flavobacteriales</taxon>
        <taxon>Flavobacteriaceae</taxon>
        <taxon>Salinimicrobium</taxon>
    </lineage>
</organism>
<sequence>MSRSVPKKVLVVVESINVDDSSGAKGRVALIKNLQRAGYELVVYHYSQKDIHLEGIRCIAIRENRKSLMFFLSRLERQLRHKLNVDLHKPLEERFGFSFTLFNDRNSILDTLRSSKEFNPDLILTLSQGGRFRPHHALLKIPEWHHKWIAYMHDPYPMHHYPKPFTWYEPGYAKKENFVKQISERAEFSAFPSLLLKEWMTRFYPNFSKTGIIIPHQIDPVPEKEINFPEYFNPAHFNLLHAGNLLGARNPKGLVKAFEEFLKKNPGAKGVAKLLFLGGHNKRVEKIARENENVYSSRSYISFKQVYQMQQAAAVNIILEAKADISPFLPGKFPHCVGAEKPILLLGPAKSEARRLLGYNYPYWAEIDEEEKISGLIENLYSKWKKSPNTFVLNRPDLQRYMSEEYLQEVLKLEHS</sequence>
<evidence type="ECO:0000313" key="1">
    <source>
        <dbReference type="EMBL" id="SEE98570.1"/>
    </source>
</evidence>
<gene>
    <name evidence="1" type="ORF">SAMN04488034_10416</name>
</gene>
<protein>
    <recommendedName>
        <fullName evidence="3">UDP-glycosyltransferase</fullName>
    </recommendedName>
</protein>
<name>A0A1H5NAU0_9FLAO</name>
<dbReference type="STRING" id="390640.SAMN04488034_10416"/>